<feature type="transmembrane region" description="Helical" evidence="6">
    <location>
        <begin position="327"/>
        <end position="348"/>
    </location>
</feature>
<dbReference type="Pfam" id="PF07690">
    <property type="entry name" value="MFS_1"/>
    <property type="match status" value="1"/>
</dbReference>
<dbReference type="SUPFAM" id="SSF103473">
    <property type="entry name" value="MFS general substrate transporter"/>
    <property type="match status" value="1"/>
</dbReference>
<dbReference type="Gene3D" id="1.20.1250.20">
    <property type="entry name" value="MFS general substrate transporter like domains"/>
    <property type="match status" value="2"/>
</dbReference>
<keyword evidence="9" id="KW-1185">Reference proteome</keyword>
<dbReference type="InterPro" id="IPR020846">
    <property type="entry name" value="MFS_dom"/>
</dbReference>
<dbReference type="CDD" id="cd17324">
    <property type="entry name" value="MFS_NepI_like"/>
    <property type="match status" value="1"/>
</dbReference>
<evidence type="ECO:0000313" key="8">
    <source>
        <dbReference type="EMBL" id="WQG90608.1"/>
    </source>
</evidence>
<feature type="transmembrane region" description="Helical" evidence="6">
    <location>
        <begin position="156"/>
        <end position="178"/>
    </location>
</feature>
<keyword evidence="4 6" id="KW-1133">Transmembrane helix</keyword>
<dbReference type="RefSeq" id="WP_072363663.1">
    <property type="nucleotide sequence ID" value="NZ_CP139972.1"/>
</dbReference>
<feature type="domain" description="Major facilitator superfamily (MFS) profile" evidence="7">
    <location>
        <begin position="4"/>
        <end position="380"/>
    </location>
</feature>
<reference evidence="8 9" key="1">
    <citation type="submission" date="2023-11" db="EMBL/GenBank/DDBJ databases">
        <title>MicrobeMod: A computational toolkit for identifying prokaryotic methylation and restriction-modification with nanopore sequencing.</title>
        <authorList>
            <person name="Crits-Christoph A."/>
            <person name="Kang S.C."/>
            <person name="Lee H."/>
            <person name="Ostrov N."/>
        </authorList>
    </citation>
    <scope>NUCLEOTIDE SEQUENCE [LARGE SCALE GENOMIC DNA]</scope>
    <source>
        <strain evidence="8 9">ATCC 23090</strain>
    </source>
</reference>
<evidence type="ECO:0000256" key="6">
    <source>
        <dbReference type="SAM" id="Phobius"/>
    </source>
</evidence>
<feature type="transmembrane region" description="Helical" evidence="6">
    <location>
        <begin position="291"/>
        <end position="315"/>
    </location>
</feature>
<dbReference type="InterPro" id="IPR050189">
    <property type="entry name" value="MFS_Efflux_Transporters"/>
</dbReference>
<comment type="subcellular location">
    <subcellularLocation>
        <location evidence="1">Cell membrane</location>
        <topology evidence="1">Multi-pass membrane protein</topology>
    </subcellularLocation>
</comment>
<organism evidence="8 9">
    <name type="scientific">Chitinophaga sancti</name>
    <dbReference type="NCBI Taxonomy" id="1004"/>
    <lineage>
        <taxon>Bacteria</taxon>
        <taxon>Pseudomonadati</taxon>
        <taxon>Bacteroidota</taxon>
        <taxon>Chitinophagia</taxon>
        <taxon>Chitinophagales</taxon>
        <taxon>Chitinophagaceae</taxon>
        <taxon>Chitinophaga</taxon>
    </lineage>
</organism>
<keyword evidence="3 6" id="KW-0812">Transmembrane</keyword>
<evidence type="ECO:0000256" key="2">
    <source>
        <dbReference type="ARBA" id="ARBA00022475"/>
    </source>
</evidence>
<feature type="transmembrane region" description="Helical" evidence="6">
    <location>
        <begin position="199"/>
        <end position="219"/>
    </location>
</feature>
<name>A0ABZ0XIX7_9BACT</name>
<keyword evidence="5 6" id="KW-0472">Membrane</keyword>
<dbReference type="InterPro" id="IPR036259">
    <property type="entry name" value="MFS_trans_sf"/>
</dbReference>
<evidence type="ECO:0000313" key="9">
    <source>
        <dbReference type="Proteomes" id="UP001326715"/>
    </source>
</evidence>
<sequence>MKKSLMPLLLGGLGIGTTEFVMMGLLQDIASDLHITIPEAGHLISAYALGVVVGAPLLVMMSVKHPPKKILLFLMLIFTVFNALSAFSPGPVTLLMARFFAGLPHGAFFGVGSVVASRLADKGKQAQAIAVMFSGLTIANLVMVPIGTWIGHHLLWRYTFGLVAVIGLMTLLAIKLWLPALPANENADAKKEMEVLKNPQAWLVIAITAVGTGGMFAWISYISPLMTDVSHFSADSVSWIMVLAGLGMIVGNLIGGRLADRFQPVYTCAGLLLCMALTLLSIHYFSGIQFVSLFLTFLTGALSMMIAAPIQILMINTSGDAEMLGAALIQAAFNVGNSLGAFLGGLPIVMGYGFTYPVVVGACMAVVGVGFAIRLIKMQQPPLNIIPAPTTTYSSPPTPAD</sequence>
<dbReference type="Proteomes" id="UP001326715">
    <property type="component" value="Chromosome"/>
</dbReference>
<feature type="transmembrane region" description="Helical" evidence="6">
    <location>
        <begin position="95"/>
        <end position="116"/>
    </location>
</feature>
<evidence type="ECO:0000259" key="7">
    <source>
        <dbReference type="PROSITE" id="PS50850"/>
    </source>
</evidence>
<dbReference type="PANTHER" id="PTHR43124:SF6">
    <property type="entry name" value="TRANSPORTER ARAJ-RELATED"/>
    <property type="match status" value="1"/>
</dbReference>
<feature type="transmembrane region" description="Helical" evidence="6">
    <location>
        <begin position="128"/>
        <end position="150"/>
    </location>
</feature>
<proteinExistence type="predicted"/>
<dbReference type="InterPro" id="IPR011701">
    <property type="entry name" value="MFS"/>
</dbReference>
<feature type="transmembrane region" description="Helical" evidence="6">
    <location>
        <begin position="265"/>
        <end position="285"/>
    </location>
</feature>
<keyword evidence="2" id="KW-1003">Cell membrane</keyword>
<evidence type="ECO:0000256" key="3">
    <source>
        <dbReference type="ARBA" id="ARBA00022692"/>
    </source>
</evidence>
<dbReference type="PANTHER" id="PTHR43124">
    <property type="entry name" value="PURINE EFFLUX PUMP PBUE"/>
    <property type="match status" value="1"/>
</dbReference>
<feature type="transmembrane region" description="Helical" evidence="6">
    <location>
        <begin position="44"/>
        <end position="63"/>
    </location>
</feature>
<feature type="transmembrane region" description="Helical" evidence="6">
    <location>
        <begin position="354"/>
        <end position="376"/>
    </location>
</feature>
<feature type="transmembrane region" description="Helical" evidence="6">
    <location>
        <begin position="70"/>
        <end position="89"/>
    </location>
</feature>
<protein>
    <submittedName>
        <fullName evidence="8">MFS transporter</fullName>
    </submittedName>
</protein>
<dbReference type="PROSITE" id="PS50850">
    <property type="entry name" value="MFS"/>
    <property type="match status" value="1"/>
</dbReference>
<gene>
    <name evidence="8" type="ORF">SR876_03805</name>
</gene>
<evidence type="ECO:0000256" key="4">
    <source>
        <dbReference type="ARBA" id="ARBA00022989"/>
    </source>
</evidence>
<accession>A0ABZ0XIX7</accession>
<dbReference type="EMBL" id="CP140154">
    <property type="protein sequence ID" value="WQG90608.1"/>
    <property type="molecule type" value="Genomic_DNA"/>
</dbReference>
<evidence type="ECO:0000256" key="5">
    <source>
        <dbReference type="ARBA" id="ARBA00023136"/>
    </source>
</evidence>
<evidence type="ECO:0000256" key="1">
    <source>
        <dbReference type="ARBA" id="ARBA00004651"/>
    </source>
</evidence>
<feature type="transmembrane region" description="Helical" evidence="6">
    <location>
        <begin position="239"/>
        <end position="258"/>
    </location>
</feature>